<dbReference type="Gene3D" id="3.40.50.360">
    <property type="match status" value="1"/>
</dbReference>
<evidence type="ECO:0000259" key="2">
    <source>
        <dbReference type="PROSITE" id="PS50902"/>
    </source>
</evidence>
<dbReference type="AlphaFoldDB" id="A0A1Y4DBC0"/>
<comment type="cofactor">
    <cofactor evidence="1">
        <name>FMN</name>
        <dbReference type="ChEBI" id="CHEBI:58210"/>
    </cofactor>
</comment>
<comment type="caution">
    <text evidence="3">The sequence shown here is derived from an EMBL/GenBank/DDBJ whole genome shotgun (WGS) entry which is preliminary data.</text>
</comment>
<dbReference type="InterPro" id="IPR008254">
    <property type="entry name" value="Flavodoxin/NO_synth"/>
</dbReference>
<reference evidence="4" key="1">
    <citation type="submission" date="2017-04" db="EMBL/GenBank/DDBJ databases">
        <title>Function of individual gut microbiota members based on whole genome sequencing of pure cultures obtained from chicken caecum.</title>
        <authorList>
            <person name="Medvecky M."/>
            <person name="Cejkova D."/>
            <person name="Polansky O."/>
            <person name="Karasova D."/>
            <person name="Kubasova T."/>
            <person name="Cizek A."/>
            <person name="Rychlik I."/>
        </authorList>
    </citation>
    <scope>NUCLEOTIDE SEQUENCE [LARGE SCALE GENOMIC DNA]</scope>
    <source>
        <strain evidence="4">An273</strain>
    </source>
</reference>
<dbReference type="OrthoDB" id="9806505at2"/>
<dbReference type="PANTHER" id="PTHR39201">
    <property type="entry name" value="EXPORTED PROTEIN-RELATED"/>
    <property type="match status" value="1"/>
</dbReference>
<evidence type="ECO:0000313" key="3">
    <source>
        <dbReference type="EMBL" id="OUO56155.1"/>
    </source>
</evidence>
<dbReference type="Proteomes" id="UP000196368">
    <property type="component" value="Unassembled WGS sequence"/>
</dbReference>
<evidence type="ECO:0000313" key="4">
    <source>
        <dbReference type="Proteomes" id="UP000196368"/>
    </source>
</evidence>
<protein>
    <recommendedName>
        <fullName evidence="2">Flavodoxin-like domain-containing protein</fullName>
    </recommendedName>
</protein>
<accession>A0A1Y4DBC0</accession>
<dbReference type="SUPFAM" id="SSF52218">
    <property type="entry name" value="Flavoproteins"/>
    <property type="match status" value="1"/>
</dbReference>
<feature type="domain" description="Flavodoxin-like" evidence="2">
    <location>
        <begin position="52"/>
        <end position="206"/>
    </location>
</feature>
<keyword evidence="4" id="KW-1185">Reference proteome</keyword>
<dbReference type="Pfam" id="PF12682">
    <property type="entry name" value="Flavodoxin_4"/>
    <property type="match status" value="1"/>
</dbReference>
<dbReference type="GO" id="GO:0009055">
    <property type="term" value="F:electron transfer activity"/>
    <property type="evidence" value="ECO:0007669"/>
    <property type="project" value="InterPro"/>
</dbReference>
<dbReference type="InterPro" id="IPR001226">
    <property type="entry name" value="Flavodoxin_CS"/>
</dbReference>
<evidence type="ECO:0000256" key="1">
    <source>
        <dbReference type="ARBA" id="ARBA00001917"/>
    </source>
</evidence>
<proteinExistence type="predicted"/>
<dbReference type="PROSITE" id="PS50902">
    <property type="entry name" value="FLAVODOXIN_LIKE"/>
    <property type="match status" value="1"/>
</dbReference>
<dbReference type="RefSeq" id="WP_087288950.1">
    <property type="nucleotide sequence ID" value="NZ_NFJD01000004.1"/>
</dbReference>
<dbReference type="GO" id="GO:0010181">
    <property type="term" value="F:FMN binding"/>
    <property type="evidence" value="ECO:0007669"/>
    <property type="project" value="InterPro"/>
</dbReference>
<dbReference type="PROSITE" id="PS00201">
    <property type="entry name" value="FLAVODOXIN"/>
    <property type="match status" value="1"/>
</dbReference>
<name>A0A1Y4DBC0_9BACT</name>
<sequence>MLKTILLLVLAAAVIGGGIGAVHLMRVAQRNKKEMAPFQGEKIAYTAQLGKALVIYYSRSGHTQDIAQRIQQRTGADLYRIELQEPLSSAPWMYLILKRQLSTGRYPPLQPPLPDVSQYDVVFVGSPIWWYTAATPVLQFLREMDFKNKKVVPFSTQGSNYGTFFEDFAARAKNAQLLKGESFNNLGPQYNDAVDNKITSWLNALP</sequence>
<dbReference type="InterPro" id="IPR029039">
    <property type="entry name" value="Flavoprotein-like_sf"/>
</dbReference>
<dbReference type="EMBL" id="NFJD01000004">
    <property type="protein sequence ID" value="OUO56155.1"/>
    <property type="molecule type" value="Genomic_DNA"/>
</dbReference>
<gene>
    <name evidence="3" type="ORF">B5F75_05930</name>
</gene>
<dbReference type="PANTHER" id="PTHR39201:SF1">
    <property type="entry name" value="FLAVODOXIN-LIKE DOMAIN-CONTAINING PROTEIN"/>
    <property type="match status" value="1"/>
</dbReference>
<organism evidence="3 4">
    <name type="scientific">Candidatus Avelusimicrobium gallicola</name>
    <dbReference type="NCBI Taxonomy" id="2562704"/>
    <lineage>
        <taxon>Bacteria</taxon>
        <taxon>Pseudomonadati</taxon>
        <taxon>Elusimicrobiota</taxon>
        <taxon>Elusimicrobia</taxon>
        <taxon>Elusimicrobiales</taxon>
        <taxon>Elusimicrobiaceae</taxon>
        <taxon>Candidatus Avelusimicrobium</taxon>
    </lineage>
</organism>